<comment type="caution">
    <text evidence="5">The sequence shown here is derived from an EMBL/GenBank/DDBJ whole genome shotgun (WGS) entry which is preliminary data.</text>
</comment>
<dbReference type="InterPro" id="IPR015883">
    <property type="entry name" value="Glyco_hydro_20_cat"/>
</dbReference>
<dbReference type="RefSeq" id="WP_349139438.1">
    <property type="nucleotide sequence ID" value="NZ_JBBMFT010000002.1"/>
</dbReference>
<dbReference type="PANTHER" id="PTHR43678">
    <property type="entry name" value="PUTATIVE (AFU_ORTHOLOGUE AFUA_2G00640)-RELATED"/>
    <property type="match status" value="1"/>
</dbReference>
<feature type="region of interest" description="Disordered" evidence="3">
    <location>
        <begin position="108"/>
        <end position="159"/>
    </location>
</feature>
<dbReference type="Proteomes" id="UP001440599">
    <property type="component" value="Unassembled WGS sequence"/>
</dbReference>
<keyword evidence="6" id="KW-1185">Reference proteome</keyword>
<evidence type="ECO:0000259" key="4">
    <source>
        <dbReference type="Pfam" id="PF00728"/>
    </source>
</evidence>
<feature type="region of interest" description="Disordered" evidence="3">
    <location>
        <begin position="1311"/>
        <end position="1330"/>
    </location>
</feature>
<keyword evidence="2" id="KW-0378">Hydrolase</keyword>
<reference evidence="5 6" key="1">
    <citation type="submission" date="2024-03" db="EMBL/GenBank/DDBJ databases">
        <title>Human intestinal bacterial collection.</title>
        <authorList>
            <person name="Pauvert C."/>
            <person name="Hitch T.C.A."/>
            <person name="Clavel T."/>
        </authorList>
    </citation>
    <scope>NUCLEOTIDE SEQUENCE [LARGE SCALE GENOMIC DNA]</scope>
    <source>
        <strain evidence="5 6">CLA-AP-H34</strain>
    </source>
</reference>
<accession>A0ABV1EML7</accession>
<proteinExistence type="inferred from homology"/>
<dbReference type="Pfam" id="PF00728">
    <property type="entry name" value="Glyco_hydro_20"/>
    <property type="match status" value="1"/>
</dbReference>
<protein>
    <submittedName>
        <fullName evidence="5">Family 20 glycosylhydrolase</fullName>
    </submittedName>
</protein>
<name>A0ABV1EML7_9FIRM</name>
<evidence type="ECO:0000256" key="1">
    <source>
        <dbReference type="ARBA" id="ARBA00006285"/>
    </source>
</evidence>
<dbReference type="Gene3D" id="2.60.120.260">
    <property type="entry name" value="Galactose-binding domain-like"/>
    <property type="match status" value="1"/>
</dbReference>
<dbReference type="EMBL" id="JBBMFT010000002">
    <property type="protein sequence ID" value="MEQ2455838.1"/>
    <property type="molecule type" value="Genomic_DNA"/>
</dbReference>
<dbReference type="CDD" id="cd06564">
    <property type="entry name" value="GH20_DspB_LnbB-like"/>
    <property type="match status" value="1"/>
</dbReference>
<evidence type="ECO:0000313" key="5">
    <source>
        <dbReference type="EMBL" id="MEQ2455838.1"/>
    </source>
</evidence>
<evidence type="ECO:0000256" key="2">
    <source>
        <dbReference type="ARBA" id="ARBA00022801"/>
    </source>
</evidence>
<organism evidence="5 6">
    <name type="scientific">Flavonifractor hominis</name>
    <dbReference type="NCBI Taxonomy" id="3133178"/>
    <lineage>
        <taxon>Bacteria</taxon>
        <taxon>Bacillati</taxon>
        <taxon>Bacillota</taxon>
        <taxon>Clostridia</taxon>
        <taxon>Eubacteriales</taxon>
        <taxon>Oscillospiraceae</taxon>
        <taxon>Flavonifractor</taxon>
    </lineage>
</organism>
<evidence type="ECO:0000313" key="6">
    <source>
        <dbReference type="Proteomes" id="UP001440599"/>
    </source>
</evidence>
<dbReference type="Gene3D" id="3.20.20.80">
    <property type="entry name" value="Glycosidases"/>
    <property type="match status" value="1"/>
</dbReference>
<dbReference type="InterPro" id="IPR052764">
    <property type="entry name" value="GH20_Enzymes"/>
</dbReference>
<comment type="similarity">
    <text evidence="1">Belongs to the glycosyl hydrolase 20 family.</text>
</comment>
<evidence type="ECO:0000256" key="3">
    <source>
        <dbReference type="SAM" id="MobiDB-lite"/>
    </source>
</evidence>
<sequence>MRTAVRKGSSRLLAALLCVVMLLGLAPVGAVSQSSESTTEFDRIVHLDMGRKYYSPTAIKALIDEMAELGYNQLELDISNNEKGQFRFALDDMDVTYTVTEQTQVLVEDNQPEEETPAAVESGAVSTPAATEEPSAEPSTVPADSNTTPKAEATPATDADQTLQAVVEEVEQLDQPVGSTNELEFEYINVSTDVTKDLSAALPSQGQYITEDEMLDIIAYAGENGIEIVPLLNTPGHMGAILDAFPEYSYNGSNSLDITDDDARAFGMAVVEKYAQWFMDQGCDTINIGADEFANDIYRYEPGMGFGHLVREGKYSFFVSYINELTAKLQDMGYTVRAFNDGINYGGQSGVDSSIQVCYWTGGWGSYDVASAEELADAGFTLINTHGDYYYILGGRSSMTDGTIQASDFDPESFSGGSTVYGPAGAMFCIWSDYPNAQTEEEVLSGVQPYLEGFASALTVPVRDGQTGVSVTASGVTGMTVENTTVEALSGQDYVAYEMQPTRANGEAYTGSAQVSIPLPENMQGYSDEQLTGFVMENGTPTPVKGTRSGDTYTFEMPHFSVGGVMAIAAAAATEYEQATSVKDGGQYLVVYQSGSRYYAMDKDGNAKQLTMSSGKLNIGDYSADDLLWTFNKSGSGWTITDGDGQKLGMSGDRQSFIVSWWEITAHFDGSNAANFTVPTNGSGNIYTTVWDGNRSTTAYLTSDGKSFSGSEDRSTLYLYESAEPTYTVTIHGIDQEGKPIGTTMVQLPAGAQSVSAPEFPDYAVVRNDPEYPNPATVMVTTDNAATVTFRYRESINAEPKKVEFWITNRSVTANGSISMEIPADDVHTEEGVLFSELVPATGSYNSNPMAFWKGTVLDRNNHQTENSGDKTQQGSDFTYLRYWDGAWQYSSDRTYWTTIASTDQVVAYYLQVTDVTKEVTTQVVDWGVVPATSYDQSNFVFVDYAVVYENGEQIPDAFPMDKTIAFHCDPKDTNTVHYDYSARSYYRDIGMIRAVETDDYEVYMITLTPSSDRASETIGSKANTVRSYSYNGTEKVIWVDNEADLGEFSDPSKQHEDFKVGGDAIVPGLEIYNQHGMLVRYYIRPVNANLTINYLTEGSGTPFYSMGINAVNPQSFAGNGYNGKPFLSGNQLVTETSGEFAGQSQATVLNDYNNELRINPLLETIPGMPAAYRYRDYTLVRAEVSGENGTVLNLYYTFAASEYTFVADYGLPMQIKLSDIGINVPASDIIRVTPTGRGLSWDSTSGTLKFQFPSMQQGAAVSCSVLVTTNAEQGENTIQSTFDVYPASTVYYEAEDQNFVNYNGDWKDAGSSLGGSQQTERLGSSSAYGSDQHYNTNQVTWSNGAAKQVVVSDSNGANWPTATFTFTGTGVDIISHTDSASGTVLVEVKDISNAQEVKAYLVNGYYGYTYANGQWKVNLSSTDAIYQVPVIKVDGLAYGTYEVTVKPFYSNLFDVAGKTSFTFSLDAIRVYNPLNIGSVYAGDGEASPTFVDLSKQVESFASGTFIDGNPAADKDTYQNYGPNHEIYLSKGQSVTLTLSDAAGKNAQIGARVMEGSEGTIAVDGKPIQVKGGTDQYYEITNGVGNTVTITNTGDTRIALTTLKLTSK</sequence>
<gene>
    <name evidence="5" type="ORF">WMO45_04830</name>
</gene>
<dbReference type="SUPFAM" id="SSF51445">
    <property type="entry name" value="(Trans)glycosidases"/>
    <property type="match status" value="1"/>
</dbReference>
<feature type="domain" description="Glycoside hydrolase family 20 catalytic" evidence="4">
    <location>
        <begin position="43"/>
        <end position="399"/>
    </location>
</feature>
<feature type="compositionally biased region" description="Polar residues" evidence="3">
    <location>
        <begin position="1315"/>
        <end position="1330"/>
    </location>
</feature>
<dbReference type="InterPro" id="IPR017853">
    <property type="entry name" value="GH"/>
</dbReference>
<dbReference type="PANTHER" id="PTHR43678:SF1">
    <property type="entry name" value="BETA-N-ACETYLHEXOSAMINIDASE"/>
    <property type="match status" value="1"/>
</dbReference>